<dbReference type="SUPFAM" id="SSF51679">
    <property type="entry name" value="Bacterial luciferase-like"/>
    <property type="match status" value="1"/>
</dbReference>
<accession>A0A437M2R8</accession>
<evidence type="ECO:0000256" key="3">
    <source>
        <dbReference type="ARBA" id="ARBA00023002"/>
    </source>
</evidence>
<evidence type="ECO:0000256" key="4">
    <source>
        <dbReference type="ARBA" id="ARBA00023033"/>
    </source>
</evidence>
<dbReference type="InterPro" id="IPR016215">
    <property type="entry name" value="NTA_MOA"/>
</dbReference>
<feature type="binding site" evidence="6">
    <location>
        <position position="227"/>
    </location>
    <ligand>
        <name>FMN</name>
        <dbReference type="ChEBI" id="CHEBI:58210"/>
    </ligand>
</feature>
<dbReference type="RefSeq" id="WP_127789316.1">
    <property type="nucleotide sequence ID" value="NZ_SACL01000008.1"/>
</dbReference>
<feature type="binding site" evidence="6">
    <location>
        <position position="156"/>
    </location>
    <ligand>
        <name>FMN</name>
        <dbReference type="ChEBI" id="CHEBI:58210"/>
    </ligand>
</feature>
<keyword evidence="9" id="KW-1185">Reference proteome</keyword>
<protein>
    <submittedName>
        <fullName evidence="8">LLM class flavin-dependent oxidoreductase</fullName>
    </submittedName>
</protein>
<name>A0A437M2R8_9PROT</name>
<comment type="caution">
    <text evidence="8">The sequence shown here is derived from an EMBL/GenBank/DDBJ whole genome shotgun (WGS) entry which is preliminary data.</text>
</comment>
<dbReference type="InterPro" id="IPR011251">
    <property type="entry name" value="Luciferase-like_dom"/>
</dbReference>
<dbReference type="InterPro" id="IPR051260">
    <property type="entry name" value="Diverse_substr_monoxygenases"/>
</dbReference>
<feature type="binding site" evidence="6">
    <location>
        <position position="102"/>
    </location>
    <ligand>
        <name>FMN</name>
        <dbReference type="ChEBI" id="CHEBI:58210"/>
    </ligand>
</feature>
<dbReference type="Pfam" id="PF00296">
    <property type="entry name" value="Bac_luciferase"/>
    <property type="match status" value="1"/>
</dbReference>
<dbReference type="CDD" id="cd01095">
    <property type="entry name" value="Nitrilotriacetate_monoxgenase"/>
    <property type="match status" value="1"/>
</dbReference>
<organism evidence="8 9">
    <name type="scientific">Rhodovarius crocodyli</name>
    <dbReference type="NCBI Taxonomy" id="1979269"/>
    <lineage>
        <taxon>Bacteria</taxon>
        <taxon>Pseudomonadati</taxon>
        <taxon>Pseudomonadota</taxon>
        <taxon>Alphaproteobacteria</taxon>
        <taxon>Acetobacterales</taxon>
        <taxon>Roseomonadaceae</taxon>
        <taxon>Rhodovarius</taxon>
    </lineage>
</organism>
<dbReference type="PIRSF" id="PIRSF000337">
    <property type="entry name" value="NTA_MOA"/>
    <property type="match status" value="1"/>
</dbReference>
<keyword evidence="2 6" id="KW-0288">FMN</keyword>
<feature type="binding site" evidence="6">
    <location>
        <position position="59"/>
    </location>
    <ligand>
        <name>FMN</name>
        <dbReference type="ChEBI" id="CHEBI:58210"/>
    </ligand>
</feature>
<keyword evidence="4" id="KW-0503">Monooxygenase</keyword>
<dbReference type="PANTHER" id="PTHR30011">
    <property type="entry name" value="ALKANESULFONATE MONOOXYGENASE-RELATED"/>
    <property type="match status" value="1"/>
</dbReference>
<evidence type="ECO:0000256" key="5">
    <source>
        <dbReference type="ARBA" id="ARBA00033748"/>
    </source>
</evidence>
<evidence type="ECO:0000313" key="9">
    <source>
        <dbReference type="Proteomes" id="UP000282957"/>
    </source>
</evidence>
<comment type="similarity">
    <text evidence="5">Belongs to the NtaA/SnaA/DszA monooxygenase family.</text>
</comment>
<evidence type="ECO:0000259" key="7">
    <source>
        <dbReference type="Pfam" id="PF00296"/>
    </source>
</evidence>
<dbReference type="EMBL" id="SACL01000008">
    <property type="protein sequence ID" value="RVT91987.1"/>
    <property type="molecule type" value="Genomic_DNA"/>
</dbReference>
<dbReference type="InterPro" id="IPR036661">
    <property type="entry name" value="Luciferase-like_sf"/>
</dbReference>
<dbReference type="GO" id="GO:0016705">
    <property type="term" value="F:oxidoreductase activity, acting on paired donors, with incorporation or reduction of molecular oxygen"/>
    <property type="evidence" value="ECO:0007669"/>
    <property type="project" value="InterPro"/>
</dbReference>
<dbReference type="NCBIfam" id="TIGR03860">
    <property type="entry name" value="FMN_nitrolo"/>
    <property type="match status" value="1"/>
</dbReference>
<dbReference type="PANTHER" id="PTHR30011:SF16">
    <property type="entry name" value="C2H2 FINGER DOMAIN TRANSCRIPTION FACTOR (EUROFUNG)-RELATED"/>
    <property type="match status" value="1"/>
</dbReference>
<feature type="domain" description="Luciferase-like" evidence="7">
    <location>
        <begin position="29"/>
        <end position="382"/>
    </location>
</feature>
<dbReference type="OrthoDB" id="6752030at2"/>
<dbReference type="GO" id="GO:0004497">
    <property type="term" value="F:monooxygenase activity"/>
    <property type="evidence" value="ECO:0007669"/>
    <property type="project" value="UniProtKB-KW"/>
</dbReference>
<sequence>MERPAKQIRLGLSMAGHGYHHSAWLDPSVPPDGINDFGFYLNLAQVAERGLFDMVFLADFLTFTMIDIPKGVTGRTSRGSFEPVTLLSALSQLTKHVGLAATTSTTFGTPFHTARSFASLDLLSKGRAGWNVVTSFQDEEAENFGSSSILDKSTRYERAEEYVDVVLGLWDSLAPDAYVYDRASGYLFDPARVRTLNHVGKHFRVKGPLGTPRSVQGRPIIIQAGASEEGQELAARTADVVYSVQPRIEDAQRFYEGLKSRMAKYGRERDDMKIMPGLLPVIGATEQEARDRFRAMQKLIDPKVGLRYLSAIFGDLSDHDIDGPVPELRKDKPLATRAKLIHDLAKRNNWSIRQLYESTAIGNTHNTVVGTAEQVADVMQDWFLNGAADGFNLLPALSPTSVVEFVDQVVPILQARGLYRTAYTATTLRGHLGLSDPPTAHSD</sequence>
<dbReference type="Proteomes" id="UP000282957">
    <property type="component" value="Unassembled WGS sequence"/>
</dbReference>
<dbReference type="Gene3D" id="3.20.20.30">
    <property type="entry name" value="Luciferase-like domain"/>
    <property type="match status" value="1"/>
</dbReference>
<evidence type="ECO:0000313" key="8">
    <source>
        <dbReference type="EMBL" id="RVT91987.1"/>
    </source>
</evidence>
<proteinExistence type="inferred from homology"/>
<keyword evidence="3" id="KW-0560">Oxidoreductase</keyword>
<evidence type="ECO:0000256" key="1">
    <source>
        <dbReference type="ARBA" id="ARBA00022630"/>
    </source>
</evidence>
<gene>
    <name evidence="8" type="ORF">EOD42_19800</name>
</gene>
<dbReference type="AlphaFoldDB" id="A0A437M2R8"/>
<reference evidence="8 9" key="1">
    <citation type="submission" date="2019-01" db="EMBL/GenBank/DDBJ databases">
        <authorList>
            <person name="Chen W.-M."/>
        </authorList>
    </citation>
    <scope>NUCLEOTIDE SEQUENCE [LARGE SCALE GENOMIC DNA]</scope>
    <source>
        <strain evidence="8 9">CCP-6</strain>
    </source>
</reference>
<evidence type="ECO:0000256" key="6">
    <source>
        <dbReference type="PIRSR" id="PIRSR000337-1"/>
    </source>
</evidence>
<evidence type="ECO:0000256" key="2">
    <source>
        <dbReference type="ARBA" id="ARBA00022643"/>
    </source>
</evidence>
<keyword evidence="1 6" id="KW-0285">Flavoprotein</keyword>